<feature type="compositionally biased region" description="Polar residues" evidence="5">
    <location>
        <begin position="511"/>
        <end position="522"/>
    </location>
</feature>
<keyword evidence="1" id="KW-0479">Metal-binding</keyword>
<evidence type="ECO:0000259" key="6">
    <source>
        <dbReference type="PROSITE" id="PS50089"/>
    </source>
</evidence>
<accession>A0AAD5T8E7</accession>
<feature type="compositionally biased region" description="Polar residues" evidence="5">
    <location>
        <begin position="89"/>
        <end position="106"/>
    </location>
</feature>
<keyword evidence="3" id="KW-0862">Zinc</keyword>
<dbReference type="SUPFAM" id="SSF57850">
    <property type="entry name" value="RING/U-box"/>
    <property type="match status" value="1"/>
</dbReference>
<dbReference type="SMART" id="SM00464">
    <property type="entry name" value="LON"/>
    <property type="match status" value="1"/>
</dbReference>
<dbReference type="InterPro" id="IPR046336">
    <property type="entry name" value="Lon_prtase_N_sf"/>
</dbReference>
<dbReference type="Gene3D" id="3.30.40.10">
    <property type="entry name" value="Zinc/RING finger domain, C3HC4 (zinc finger)"/>
    <property type="match status" value="1"/>
</dbReference>
<organism evidence="7 8">
    <name type="scientific">Physocladia obscura</name>
    <dbReference type="NCBI Taxonomy" id="109957"/>
    <lineage>
        <taxon>Eukaryota</taxon>
        <taxon>Fungi</taxon>
        <taxon>Fungi incertae sedis</taxon>
        <taxon>Chytridiomycota</taxon>
        <taxon>Chytridiomycota incertae sedis</taxon>
        <taxon>Chytridiomycetes</taxon>
        <taxon>Chytridiales</taxon>
        <taxon>Chytriomycetaceae</taxon>
        <taxon>Physocladia</taxon>
    </lineage>
</organism>
<dbReference type="GO" id="GO:0061630">
    <property type="term" value="F:ubiquitin protein ligase activity"/>
    <property type="evidence" value="ECO:0007669"/>
    <property type="project" value="TreeGrafter"/>
</dbReference>
<feature type="domain" description="RING-type" evidence="6">
    <location>
        <begin position="191"/>
        <end position="230"/>
    </location>
</feature>
<reference evidence="7" key="1">
    <citation type="submission" date="2020-05" db="EMBL/GenBank/DDBJ databases">
        <title>Phylogenomic resolution of chytrid fungi.</title>
        <authorList>
            <person name="Stajich J.E."/>
            <person name="Amses K."/>
            <person name="Simmons R."/>
            <person name="Seto K."/>
            <person name="Myers J."/>
            <person name="Bonds A."/>
            <person name="Quandt C.A."/>
            <person name="Barry K."/>
            <person name="Liu P."/>
            <person name="Grigoriev I."/>
            <person name="Longcore J.E."/>
            <person name="James T.Y."/>
        </authorList>
    </citation>
    <scope>NUCLEOTIDE SEQUENCE</scope>
    <source>
        <strain evidence="7">JEL0513</strain>
    </source>
</reference>
<dbReference type="AlphaFoldDB" id="A0AAD5T8E7"/>
<evidence type="ECO:0000256" key="3">
    <source>
        <dbReference type="ARBA" id="ARBA00022833"/>
    </source>
</evidence>
<dbReference type="Gene3D" id="2.30.130.40">
    <property type="entry name" value="LON domain-like"/>
    <property type="match status" value="1"/>
</dbReference>
<dbReference type="InterPro" id="IPR017907">
    <property type="entry name" value="Znf_RING_CS"/>
</dbReference>
<name>A0AAD5T8E7_9FUNG</name>
<evidence type="ECO:0000313" key="8">
    <source>
        <dbReference type="Proteomes" id="UP001211907"/>
    </source>
</evidence>
<feature type="compositionally biased region" description="Low complexity" evidence="5">
    <location>
        <begin position="75"/>
        <end position="88"/>
    </location>
</feature>
<dbReference type="PANTHER" id="PTHR23327:SF42">
    <property type="entry name" value="LON PEPTIDASE N-TERMINAL DOMAIN AND RING FINGER PROTEIN C14F5.10C"/>
    <property type="match status" value="1"/>
</dbReference>
<dbReference type="EMBL" id="JADGJH010000081">
    <property type="protein sequence ID" value="KAJ3139090.1"/>
    <property type="molecule type" value="Genomic_DNA"/>
</dbReference>
<evidence type="ECO:0000313" key="7">
    <source>
        <dbReference type="EMBL" id="KAJ3139090.1"/>
    </source>
</evidence>
<evidence type="ECO:0000256" key="5">
    <source>
        <dbReference type="SAM" id="MobiDB-lite"/>
    </source>
</evidence>
<dbReference type="SMART" id="SM00184">
    <property type="entry name" value="RING"/>
    <property type="match status" value="1"/>
</dbReference>
<feature type="region of interest" description="Disordered" evidence="5">
    <location>
        <begin position="75"/>
        <end position="125"/>
    </location>
</feature>
<dbReference type="InterPro" id="IPR001841">
    <property type="entry name" value="Znf_RING"/>
</dbReference>
<dbReference type="InterPro" id="IPR013083">
    <property type="entry name" value="Znf_RING/FYVE/PHD"/>
</dbReference>
<dbReference type="Proteomes" id="UP001211907">
    <property type="component" value="Unassembled WGS sequence"/>
</dbReference>
<protein>
    <submittedName>
        <fullName evidence="7">LON peptidase N-terminal domain and RING finger protein 3</fullName>
    </submittedName>
</protein>
<evidence type="ECO:0000256" key="2">
    <source>
        <dbReference type="ARBA" id="ARBA00022771"/>
    </source>
</evidence>
<sequence length="896" mass="98797">MRNHLQHQLHDRFYSRQTHHELHSDAEFLCVECGGLLRQPTVLACGAAVCAGCYSQLIIDPEGIKITSIVNTSNSDSISNHNNISDSSPTSNGDSCNPTPANTTSEKPPDGVAPSRATAPPAFVRCPAPGCPKKLHRMRPNALDVSGARIASLLLMAASVSSNSRDSTATVSAANPAAVFNAETVRSDVECALCCSVFVAPVTAPCGHSFCRLCILELAAKCPLVCPVCRAALPPSSYFRRRPCNKILAIVSDWVKTCTEISISQQSVVQKPMKLDDPLALQTFLRSIPAQRPAPPPSLPAKLPRNQYIIPIFVGGRSVLPGVPCFMQLFEPRYRRMISEVLELNKHRQDDECDDDEMMYGVATMVPQNSDYFPAGVKRRRSGSNATWNATTMASTNNAPDSSVSASFLGRCSVFSNGSFSVGTPGIRSRSTSNSVSPWITPTTRVGSTSEYFEFGTALKIRSLKPLFESPPHQQQPPPMPAQQLRMRSNSRQSRAASNRTSSVHNRDTSQNRSDSGSGHTLENNTDDNADEDDWMSQDSEDENNEPNSRTATQSIHSRDSRQTDSTQWQRPQIPVPSRYLVDGVGSWRFRVIERGVCDDGLNLALVEKVEDLDFEDEEILSGFLASNNMLDYDQLESTFGEICNIPGCDCATSRIASSAVSEREKFDNTSSLNFDLASLKSSDSTPTLTHKGKTRSVATSESDFYLCPVSEFFKSTQHSTISNYSNGQTLVHTKQPPFPFDMASLSQTINHASSLSSYPQSPHDHHILQRKTSTEALSMQFSQKYNDYILALYARLDNVLVQVLAFLNKVLNRGSGENSFFHFHLIHGEIPRTPDMLVYWIANLLDVHDLRKYELLRDDIGGVEGRIEWILDVVSDWEKRRMGKSGEGGSLDGLF</sequence>
<evidence type="ECO:0000256" key="4">
    <source>
        <dbReference type="PROSITE-ProRule" id="PRU00175"/>
    </source>
</evidence>
<dbReference type="PROSITE" id="PS50089">
    <property type="entry name" value="ZF_RING_2"/>
    <property type="match status" value="1"/>
</dbReference>
<comment type="caution">
    <text evidence="7">The sequence shown here is derived from an EMBL/GenBank/DDBJ whole genome shotgun (WGS) entry which is preliminary data.</text>
</comment>
<feature type="compositionally biased region" description="Acidic residues" evidence="5">
    <location>
        <begin position="525"/>
        <end position="545"/>
    </location>
</feature>
<keyword evidence="8" id="KW-1185">Reference proteome</keyword>
<dbReference type="InterPro" id="IPR003111">
    <property type="entry name" value="Lon_prtase_N"/>
</dbReference>
<proteinExistence type="predicted"/>
<feature type="non-terminal residue" evidence="7">
    <location>
        <position position="896"/>
    </location>
</feature>
<dbReference type="InterPro" id="IPR018957">
    <property type="entry name" value="Znf_C3HC4_RING-type"/>
</dbReference>
<dbReference type="GO" id="GO:0008270">
    <property type="term" value="F:zinc ion binding"/>
    <property type="evidence" value="ECO:0007669"/>
    <property type="project" value="UniProtKB-KW"/>
</dbReference>
<dbReference type="PROSITE" id="PS00518">
    <property type="entry name" value="ZF_RING_1"/>
    <property type="match status" value="1"/>
</dbReference>
<feature type="compositionally biased region" description="Polar residues" evidence="5">
    <location>
        <begin position="546"/>
        <end position="556"/>
    </location>
</feature>
<feature type="compositionally biased region" description="Low complexity" evidence="5">
    <location>
        <begin position="482"/>
        <end position="503"/>
    </location>
</feature>
<dbReference type="PANTHER" id="PTHR23327">
    <property type="entry name" value="RING FINGER PROTEIN 127"/>
    <property type="match status" value="1"/>
</dbReference>
<feature type="region of interest" description="Disordered" evidence="5">
    <location>
        <begin position="468"/>
        <end position="572"/>
    </location>
</feature>
<dbReference type="Pfam" id="PF00097">
    <property type="entry name" value="zf-C3HC4"/>
    <property type="match status" value="1"/>
</dbReference>
<dbReference type="CDD" id="cd16449">
    <property type="entry name" value="RING-HC"/>
    <property type="match status" value="1"/>
</dbReference>
<keyword evidence="2 4" id="KW-0863">Zinc-finger</keyword>
<gene>
    <name evidence="7" type="primary">LONRF3</name>
    <name evidence="7" type="ORF">HK100_012007</name>
</gene>
<evidence type="ECO:0000256" key="1">
    <source>
        <dbReference type="ARBA" id="ARBA00022723"/>
    </source>
</evidence>